<dbReference type="SUPFAM" id="SSF161098">
    <property type="entry name" value="MetI-like"/>
    <property type="match status" value="1"/>
</dbReference>
<gene>
    <name evidence="9" type="ORF">GCM10011363_07830</name>
</gene>
<name>A0ABQ1KDW5_9RHOB</name>
<dbReference type="Pfam" id="PF00528">
    <property type="entry name" value="BPD_transp_1"/>
    <property type="match status" value="1"/>
</dbReference>
<keyword evidence="2 7" id="KW-0813">Transport</keyword>
<feature type="domain" description="ABC transmembrane type-1" evidence="8">
    <location>
        <begin position="93"/>
        <end position="290"/>
    </location>
</feature>
<evidence type="ECO:0000256" key="5">
    <source>
        <dbReference type="ARBA" id="ARBA00022989"/>
    </source>
</evidence>
<feature type="transmembrane region" description="Helical" evidence="7">
    <location>
        <begin position="12"/>
        <end position="30"/>
    </location>
</feature>
<evidence type="ECO:0000256" key="1">
    <source>
        <dbReference type="ARBA" id="ARBA00004651"/>
    </source>
</evidence>
<evidence type="ECO:0000313" key="9">
    <source>
        <dbReference type="EMBL" id="GGB93634.1"/>
    </source>
</evidence>
<evidence type="ECO:0000256" key="4">
    <source>
        <dbReference type="ARBA" id="ARBA00022692"/>
    </source>
</evidence>
<dbReference type="Proteomes" id="UP000645462">
    <property type="component" value="Unassembled WGS sequence"/>
</dbReference>
<evidence type="ECO:0000256" key="3">
    <source>
        <dbReference type="ARBA" id="ARBA00022475"/>
    </source>
</evidence>
<evidence type="ECO:0000259" key="8">
    <source>
        <dbReference type="PROSITE" id="PS50928"/>
    </source>
</evidence>
<evidence type="ECO:0000313" key="10">
    <source>
        <dbReference type="Proteomes" id="UP000645462"/>
    </source>
</evidence>
<comment type="similarity">
    <text evidence="7">Belongs to the binding-protein-dependent transport system permease family.</text>
</comment>
<evidence type="ECO:0000256" key="7">
    <source>
        <dbReference type="RuleBase" id="RU363032"/>
    </source>
</evidence>
<dbReference type="EMBL" id="BMFC01000001">
    <property type="protein sequence ID" value="GGB93634.1"/>
    <property type="molecule type" value="Genomic_DNA"/>
</dbReference>
<keyword evidence="6 7" id="KW-0472">Membrane</keyword>
<protein>
    <submittedName>
        <fullName evidence="9">ABC transporter permease</fullName>
    </submittedName>
</protein>
<feature type="transmembrane region" description="Helical" evidence="7">
    <location>
        <begin position="167"/>
        <end position="187"/>
    </location>
</feature>
<reference evidence="10" key="1">
    <citation type="journal article" date="2019" name="Int. J. Syst. Evol. Microbiol.">
        <title>The Global Catalogue of Microorganisms (GCM) 10K type strain sequencing project: providing services to taxonomists for standard genome sequencing and annotation.</title>
        <authorList>
            <consortium name="The Broad Institute Genomics Platform"/>
            <consortium name="The Broad Institute Genome Sequencing Center for Infectious Disease"/>
            <person name="Wu L."/>
            <person name="Ma J."/>
        </authorList>
    </citation>
    <scope>NUCLEOTIDE SEQUENCE [LARGE SCALE GENOMIC DNA]</scope>
    <source>
        <strain evidence="10">CGMCC 1.12478</strain>
    </source>
</reference>
<dbReference type="PANTHER" id="PTHR43163:SF6">
    <property type="entry name" value="DIPEPTIDE TRANSPORT SYSTEM PERMEASE PROTEIN DPPB-RELATED"/>
    <property type="match status" value="1"/>
</dbReference>
<evidence type="ECO:0000256" key="6">
    <source>
        <dbReference type="ARBA" id="ARBA00023136"/>
    </source>
</evidence>
<keyword evidence="10" id="KW-1185">Reference proteome</keyword>
<organism evidence="9 10">
    <name type="scientific">Marivita lacus</name>
    <dbReference type="NCBI Taxonomy" id="1323742"/>
    <lineage>
        <taxon>Bacteria</taxon>
        <taxon>Pseudomonadati</taxon>
        <taxon>Pseudomonadota</taxon>
        <taxon>Alphaproteobacteria</taxon>
        <taxon>Rhodobacterales</taxon>
        <taxon>Roseobacteraceae</taxon>
        <taxon>Marivita</taxon>
    </lineage>
</organism>
<feature type="transmembrane region" description="Helical" evidence="7">
    <location>
        <begin position="133"/>
        <end position="155"/>
    </location>
</feature>
<dbReference type="Pfam" id="PF19300">
    <property type="entry name" value="BPD_transp_1_N"/>
    <property type="match status" value="1"/>
</dbReference>
<dbReference type="PROSITE" id="PS50928">
    <property type="entry name" value="ABC_TM1"/>
    <property type="match status" value="1"/>
</dbReference>
<dbReference type="InterPro" id="IPR045621">
    <property type="entry name" value="BPD_transp_1_N"/>
</dbReference>
<keyword evidence="4 7" id="KW-0812">Transmembrane</keyword>
<evidence type="ECO:0000256" key="2">
    <source>
        <dbReference type="ARBA" id="ARBA00022448"/>
    </source>
</evidence>
<dbReference type="InterPro" id="IPR035906">
    <property type="entry name" value="MetI-like_sf"/>
</dbReference>
<dbReference type="Gene3D" id="1.10.3720.10">
    <property type="entry name" value="MetI-like"/>
    <property type="match status" value="1"/>
</dbReference>
<dbReference type="CDD" id="cd06261">
    <property type="entry name" value="TM_PBP2"/>
    <property type="match status" value="1"/>
</dbReference>
<accession>A0ABQ1KDW5</accession>
<feature type="transmembrane region" description="Helical" evidence="7">
    <location>
        <begin position="97"/>
        <end position="121"/>
    </location>
</feature>
<keyword evidence="5 7" id="KW-1133">Transmembrane helix</keyword>
<comment type="subcellular location">
    <subcellularLocation>
        <location evidence="1 7">Cell membrane</location>
        <topology evidence="1 7">Multi-pass membrane protein</topology>
    </subcellularLocation>
</comment>
<dbReference type="RefSeq" id="WP_188480628.1">
    <property type="nucleotide sequence ID" value="NZ_BMFC01000001.1"/>
</dbReference>
<sequence>MIWLLTKTLRAITTLWLVVTFVFFVLRLSGDPTLVLLPDDIDEATRDFYRQLWGLDRPIMVQYWSYLGALLQGDFGISFRNNLDAFQLVWDRVPKTALLTGTALLISLAIGIPLGIIAALYRDSWIDRVVMAVSVFGFSMPNFFLGILLILVFSLNLRVLPSSGSGTWAHLIMPAATLGISFAAQFARYTRSSMIDVLNKSYMRTARSKGAGPLRRVNLHALPNAAIPVVTILGFKVGELLGGAVITETVFAWPGIGRLLTSSVAARDLAVVQCIMILLAFTMVVANMLTDLAYGWLDPRVRVGAKAGAR</sequence>
<dbReference type="InterPro" id="IPR000515">
    <property type="entry name" value="MetI-like"/>
</dbReference>
<proteinExistence type="inferred from homology"/>
<dbReference type="PANTHER" id="PTHR43163">
    <property type="entry name" value="DIPEPTIDE TRANSPORT SYSTEM PERMEASE PROTEIN DPPB-RELATED"/>
    <property type="match status" value="1"/>
</dbReference>
<comment type="caution">
    <text evidence="9">The sequence shown here is derived from an EMBL/GenBank/DDBJ whole genome shotgun (WGS) entry which is preliminary data.</text>
</comment>
<feature type="transmembrane region" description="Helical" evidence="7">
    <location>
        <begin position="269"/>
        <end position="289"/>
    </location>
</feature>
<keyword evidence="3" id="KW-1003">Cell membrane</keyword>